<gene>
    <name evidence="1" type="ORF">H2198_008649</name>
</gene>
<keyword evidence="2" id="KW-1185">Reference proteome</keyword>
<protein>
    <submittedName>
        <fullName evidence="1">Uncharacterized protein</fullName>
    </submittedName>
</protein>
<proteinExistence type="predicted"/>
<organism evidence="1 2">
    <name type="scientific">Neophaeococcomyces mojaviensis</name>
    <dbReference type="NCBI Taxonomy" id="3383035"/>
    <lineage>
        <taxon>Eukaryota</taxon>
        <taxon>Fungi</taxon>
        <taxon>Dikarya</taxon>
        <taxon>Ascomycota</taxon>
        <taxon>Pezizomycotina</taxon>
        <taxon>Eurotiomycetes</taxon>
        <taxon>Chaetothyriomycetidae</taxon>
        <taxon>Chaetothyriales</taxon>
        <taxon>Chaetothyriales incertae sedis</taxon>
        <taxon>Neophaeococcomyces</taxon>
    </lineage>
</organism>
<accession>A0ACC2ZWN1</accession>
<evidence type="ECO:0000313" key="1">
    <source>
        <dbReference type="EMBL" id="KAJ9652092.1"/>
    </source>
</evidence>
<reference evidence="1" key="1">
    <citation type="submission" date="2022-10" db="EMBL/GenBank/DDBJ databases">
        <title>Culturing micro-colonial fungi from biological soil crusts in the Mojave desert and describing Neophaeococcomyces mojavensis, and introducing the new genera and species Taxawa tesnikishii.</title>
        <authorList>
            <person name="Kurbessoian T."/>
            <person name="Stajich J.E."/>
        </authorList>
    </citation>
    <scope>NUCLEOTIDE SEQUENCE</scope>
    <source>
        <strain evidence="1">JES_112</strain>
    </source>
</reference>
<dbReference type="EMBL" id="JAPDRQ010000218">
    <property type="protein sequence ID" value="KAJ9652092.1"/>
    <property type="molecule type" value="Genomic_DNA"/>
</dbReference>
<dbReference type="Proteomes" id="UP001172386">
    <property type="component" value="Unassembled WGS sequence"/>
</dbReference>
<comment type="caution">
    <text evidence="1">The sequence shown here is derived from an EMBL/GenBank/DDBJ whole genome shotgun (WGS) entry which is preliminary data.</text>
</comment>
<sequence>MAVHIPNRDRCEAYPVLVDVDHLERQEVSDPTDSTVNSQSTTWSHKTLQGMSNKKRKQVAGDAASFKGEFSFVNKDASNIESKDHNAAVSWHVMNRYEKWKKQEQARKLRTSANIPINAPISTESSTTTAMVSLNVFSLHHLALHRALTRSQQDESTSTPYPPDPWQVENVEQSVQTYSGEPPIQQQSQTYTPAIAGPAVLSNQQLMSTAASSTSSSVVNLPGPSYEAFQFPPLVEKILSFAYGVMIPITWPNEPAKTKWAYEISRSWDDAASINADACYASAALCLYATLMASTTKDKDIASQACFFQVQAMADLRQRIANQTGGHDPSTLKAILKLFSAETALDNTSTARVHVKMLRSIVNAEGGIILLESWFRENLLSADCYFALKYETRPLFPASEWTPGPLSQPWKARLAAARVTGDHAPNVDSAIGHDTIRTVMMDLRELFKVEKYIDSHELSFDDQLLRWRQLRKFDCISRLADHQLNVKLYPHLHLKPKLQTAICAAIALISAMVLGSPEPVRFGVKLVGELQTKVQDATWEIEENKDEDKDFADEDPFADERIVIFWILYIGTLGEKTHPMSSEFAWFDNELQRMAADLGLRTQKEHRDVAKRFLFSLDLEDEIDNGRPHRIEEARKGVYEACGMSWRQPLEVMVQAQTEAEEDIASRKGKQAES</sequence>
<evidence type="ECO:0000313" key="2">
    <source>
        <dbReference type="Proteomes" id="UP001172386"/>
    </source>
</evidence>
<name>A0ACC2ZWN1_9EURO</name>